<gene>
    <name evidence="2" type="ORF">K402DRAFT_401879</name>
</gene>
<evidence type="ECO:0000256" key="1">
    <source>
        <dbReference type="SAM" id="MobiDB-lite"/>
    </source>
</evidence>
<accession>A0A6G1H9V0</accession>
<dbReference type="EMBL" id="ML977144">
    <property type="protein sequence ID" value="KAF1989789.1"/>
    <property type="molecule type" value="Genomic_DNA"/>
</dbReference>
<keyword evidence="3" id="KW-1185">Reference proteome</keyword>
<sequence>MVAPKSKRPYQPRVPRKKKNNKDSDGEHKPAPKSRASRKKDEGKAKGKKPKTFPRLWPNDVGLSANLDLTDPQNRYKVAVSWSGDMDDMVLYYMSGAKDMGREPPYDYIYQLREIYVGGEIADEPYHNGTTSWHFWSPEWEDVGDETEIEEEFLQTLRAKPPPDTKAKGKEKTAEKGKKKAKKQDSDEEEIEDLEDNDEEKEAFEVADDDDEESEEEAEEEQVGENDEEEEETEGIEIEDDLDEELADEFDFAPLPALKPRLTPRARASATPMPAPRSKLTRKAHAPKVAPQGEFETEEDESEDEEDPRRAPKRKRNNTVGQWTGIPNQARESEADDDGDSVMTED</sequence>
<feature type="compositionally biased region" description="Basic and acidic residues" evidence="1">
    <location>
        <begin position="21"/>
        <end position="30"/>
    </location>
</feature>
<protein>
    <submittedName>
        <fullName evidence="2">Uncharacterized protein</fullName>
    </submittedName>
</protein>
<dbReference type="Proteomes" id="UP000800041">
    <property type="component" value="Unassembled WGS sequence"/>
</dbReference>
<feature type="compositionally biased region" description="Polar residues" evidence="1">
    <location>
        <begin position="318"/>
        <end position="327"/>
    </location>
</feature>
<proteinExistence type="predicted"/>
<feature type="compositionally biased region" description="Basic and acidic residues" evidence="1">
    <location>
        <begin position="161"/>
        <end position="176"/>
    </location>
</feature>
<feature type="compositionally biased region" description="Acidic residues" evidence="1">
    <location>
        <begin position="295"/>
        <end position="306"/>
    </location>
</feature>
<feature type="compositionally biased region" description="Acidic residues" evidence="1">
    <location>
        <begin position="334"/>
        <end position="346"/>
    </location>
</feature>
<reference evidence="2" key="1">
    <citation type="journal article" date="2020" name="Stud. Mycol.">
        <title>101 Dothideomycetes genomes: a test case for predicting lifestyles and emergence of pathogens.</title>
        <authorList>
            <person name="Haridas S."/>
            <person name="Albert R."/>
            <person name="Binder M."/>
            <person name="Bloem J."/>
            <person name="Labutti K."/>
            <person name="Salamov A."/>
            <person name="Andreopoulos B."/>
            <person name="Baker S."/>
            <person name="Barry K."/>
            <person name="Bills G."/>
            <person name="Bluhm B."/>
            <person name="Cannon C."/>
            <person name="Castanera R."/>
            <person name="Culley D."/>
            <person name="Daum C."/>
            <person name="Ezra D."/>
            <person name="Gonzalez J."/>
            <person name="Henrissat B."/>
            <person name="Kuo A."/>
            <person name="Liang C."/>
            <person name="Lipzen A."/>
            <person name="Lutzoni F."/>
            <person name="Magnuson J."/>
            <person name="Mondo S."/>
            <person name="Nolan M."/>
            <person name="Ohm R."/>
            <person name="Pangilinan J."/>
            <person name="Park H.-J."/>
            <person name="Ramirez L."/>
            <person name="Alfaro M."/>
            <person name="Sun H."/>
            <person name="Tritt A."/>
            <person name="Yoshinaga Y."/>
            <person name="Zwiers L.-H."/>
            <person name="Turgeon B."/>
            <person name="Goodwin S."/>
            <person name="Spatafora J."/>
            <person name="Crous P."/>
            <person name="Grigoriev I."/>
        </authorList>
    </citation>
    <scope>NUCLEOTIDE SEQUENCE</scope>
    <source>
        <strain evidence="2">CBS 113979</strain>
    </source>
</reference>
<organism evidence="2 3">
    <name type="scientific">Aulographum hederae CBS 113979</name>
    <dbReference type="NCBI Taxonomy" id="1176131"/>
    <lineage>
        <taxon>Eukaryota</taxon>
        <taxon>Fungi</taxon>
        <taxon>Dikarya</taxon>
        <taxon>Ascomycota</taxon>
        <taxon>Pezizomycotina</taxon>
        <taxon>Dothideomycetes</taxon>
        <taxon>Pleosporomycetidae</taxon>
        <taxon>Aulographales</taxon>
        <taxon>Aulographaceae</taxon>
    </lineage>
</organism>
<dbReference type="AlphaFoldDB" id="A0A6G1H9V0"/>
<feature type="compositionally biased region" description="Acidic residues" evidence="1">
    <location>
        <begin position="186"/>
        <end position="251"/>
    </location>
</feature>
<name>A0A6G1H9V0_9PEZI</name>
<evidence type="ECO:0000313" key="3">
    <source>
        <dbReference type="Proteomes" id="UP000800041"/>
    </source>
</evidence>
<feature type="region of interest" description="Disordered" evidence="1">
    <location>
        <begin position="147"/>
        <end position="346"/>
    </location>
</feature>
<feature type="compositionally biased region" description="Basic residues" evidence="1">
    <location>
        <begin position="1"/>
        <end position="20"/>
    </location>
</feature>
<feature type="region of interest" description="Disordered" evidence="1">
    <location>
        <begin position="1"/>
        <end position="57"/>
    </location>
</feature>
<evidence type="ECO:0000313" key="2">
    <source>
        <dbReference type="EMBL" id="KAF1989789.1"/>
    </source>
</evidence>